<evidence type="ECO:0000256" key="2">
    <source>
        <dbReference type="ARBA" id="ARBA00008163"/>
    </source>
</evidence>
<dbReference type="EMBL" id="FN650140">
    <property type="protein sequence ID" value="CBJ11040.1"/>
    <property type="molecule type" value="Genomic_DNA"/>
</dbReference>
<keyword evidence="4" id="KW-0812">Transmembrane</keyword>
<evidence type="ECO:0000313" key="9">
    <source>
        <dbReference type="Proteomes" id="UP000001060"/>
    </source>
</evidence>
<evidence type="ECO:0000256" key="7">
    <source>
        <dbReference type="ARBA" id="ARBA00023237"/>
    </source>
</evidence>
<reference evidence="8 9" key="1">
    <citation type="journal article" date="2010" name="PLoS Genet.">
        <title>Analysis of the Legionella longbeachae genome and transcriptome uncovers unique strategies to cause Legionnaires' disease.</title>
        <authorList>
            <person name="Cazalet C."/>
            <person name="Gomez-Valero L."/>
            <person name="Rusniok C."/>
            <person name="Lomma M."/>
            <person name="Dervins-Ravault D."/>
            <person name="Newton H."/>
            <person name="Sansom F."/>
            <person name="Jarraud S."/>
            <person name="Zidane N."/>
            <person name="Ma L."/>
            <person name="Bouchier C."/>
            <person name="Etienne J."/>
            <person name="Hartland E."/>
            <person name="Buchrieser C."/>
        </authorList>
    </citation>
    <scope>NUCLEOTIDE SEQUENCE [LARGE SCALE GENOMIC DNA]</scope>
    <source>
        <strain evidence="8 9">NSW150</strain>
    </source>
</reference>
<keyword evidence="7" id="KW-0998">Cell outer membrane</keyword>
<keyword evidence="5" id="KW-0732">Signal</keyword>
<accession>D3HQ73</accession>
<evidence type="ECO:0000313" key="8">
    <source>
        <dbReference type="EMBL" id="CBJ11040.1"/>
    </source>
</evidence>
<proteinExistence type="inferred from homology"/>
<name>D3HQ73_LEGLN</name>
<keyword evidence="9" id="KW-1185">Reference proteome</keyword>
<sequence>MYCAKLKVLPLATLIENQGYLGASELFPHAKMTDAHARHTVNIPGIPPSSISAAAKCSHSQGNISPSAFVPDGYLGWRINNKFVAGLALIAPYGLKTAYNYDSVVRFAACL</sequence>
<evidence type="ECO:0000256" key="1">
    <source>
        <dbReference type="ARBA" id="ARBA00004571"/>
    </source>
</evidence>
<dbReference type="SUPFAM" id="SSF56935">
    <property type="entry name" value="Porins"/>
    <property type="match status" value="1"/>
</dbReference>
<organism evidence="8 9">
    <name type="scientific">Legionella longbeachae serogroup 1 (strain NSW150)</name>
    <dbReference type="NCBI Taxonomy" id="661367"/>
    <lineage>
        <taxon>Bacteria</taxon>
        <taxon>Pseudomonadati</taxon>
        <taxon>Pseudomonadota</taxon>
        <taxon>Gammaproteobacteria</taxon>
        <taxon>Legionellales</taxon>
        <taxon>Legionellaceae</taxon>
        <taxon>Legionella</taxon>
    </lineage>
</organism>
<comment type="similarity">
    <text evidence="2">Belongs to the OmpP1/FadL family.</text>
</comment>
<evidence type="ECO:0000256" key="6">
    <source>
        <dbReference type="ARBA" id="ARBA00023136"/>
    </source>
</evidence>
<evidence type="ECO:0000256" key="4">
    <source>
        <dbReference type="ARBA" id="ARBA00022692"/>
    </source>
</evidence>
<dbReference type="GO" id="GO:0009279">
    <property type="term" value="C:cell outer membrane"/>
    <property type="evidence" value="ECO:0007669"/>
    <property type="project" value="UniProtKB-SubCell"/>
</dbReference>
<dbReference type="Gene3D" id="2.40.160.60">
    <property type="entry name" value="Outer membrane protein transport protein (OMPP1/FadL/TodX)"/>
    <property type="match status" value="1"/>
</dbReference>
<dbReference type="InterPro" id="IPR005017">
    <property type="entry name" value="OMPP1/FadL/TodX"/>
</dbReference>
<keyword evidence="6" id="KW-0472">Membrane</keyword>
<protein>
    <submittedName>
        <fullName evidence="8">Uncharacterized protein</fullName>
    </submittedName>
</protein>
<keyword evidence="3" id="KW-1134">Transmembrane beta strand</keyword>
<dbReference type="HOGENOM" id="CLU_2155173_0_0_6"/>
<dbReference type="STRING" id="661367.LLO_0699"/>
<dbReference type="KEGG" id="llo:LLO_0699"/>
<comment type="subcellular location">
    <subcellularLocation>
        <location evidence="1">Cell outer membrane</location>
        <topology evidence="1">Multi-pass membrane protein</topology>
    </subcellularLocation>
</comment>
<evidence type="ECO:0000256" key="3">
    <source>
        <dbReference type="ARBA" id="ARBA00022452"/>
    </source>
</evidence>
<evidence type="ECO:0000256" key="5">
    <source>
        <dbReference type="ARBA" id="ARBA00022729"/>
    </source>
</evidence>
<dbReference type="Proteomes" id="UP000001060">
    <property type="component" value="Chromosome"/>
</dbReference>
<dbReference type="AlphaFoldDB" id="D3HQ73"/>
<dbReference type="Pfam" id="PF03349">
    <property type="entry name" value="Toluene_X"/>
    <property type="match status" value="1"/>
</dbReference>
<gene>
    <name evidence="8" type="ordered locus">LLO_0699</name>
</gene>